<keyword evidence="2" id="KW-1185">Reference proteome</keyword>
<protein>
    <submittedName>
        <fullName evidence="1">Uncharacterized protein</fullName>
    </submittedName>
</protein>
<sequence>MPSAFIDLNDSFISLVGKLRSQLGSNSVFRASNPIDCIIEVPKFSPQNRFLKASQSDRKARLDAFPLELCLTLIIIALFQDMLPRVFTRFCYGQLELLSFFLIELCLVEYEILKYHHLSWLLLQSTLLSVHFKASDNGVRPVNGTTITQKINFCE</sequence>
<dbReference type="EMBL" id="CM044705">
    <property type="protein sequence ID" value="KAI5663316.1"/>
    <property type="molecule type" value="Genomic_DNA"/>
</dbReference>
<reference evidence="2" key="1">
    <citation type="journal article" date="2023" name="Nat. Plants">
        <title>Single-cell RNA sequencing provides a high-resolution roadmap for understanding the multicellular compartmentation of specialized metabolism.</title>
        <authorList>
            <person name="Sun S."/>
            <person name="Shen X."/>
            <person name="Li Y."/>
            <person name="Li Y."/>
            <person name="Wang S."/>
            <person name="Li R."/>
            <person name="Zhang H."/>
            <person name="Shen G."/>
            <person name="Guo B."/>
            <person name="Wei J."/>
            <person name="Xu J."/>
            <person name="St-Pierre B."/>
            <person name="Chen S."/>
            <person name="Sun C."/>
        </authorList>
    </citation>
    <scope>NUCLEOTIDE SEQUENCE [LARGE SCALE GENOMIC DNA]</scope>
</reference>
<proteinExistence type="predicted"/>
<name>A0ACC0AV36_CATRO</name>
<comment type="caution">
    <text evidence="1">The sequence shown here is derived from an EMBL/GenBank/DDBJ whole genome shotgun (WGS) entry which is preliminary data.</text>
</comment>
<accession>A0ACC0AV36</accession>
<dbReference type="Proteomes" id="UP001060085">
    <property type="component" value="Linkage Group LG05"/>
</dbReference>
<organism evidence="1 2">
    <name type="scientific">Catharanthus roseus</name>
    <name type="common">Madagascar periwinkle</name>
    <name type="synonym">Vinca rosea</name>
    <dbReference type="NCBI Taxonomy" id="4058"/>
    <lineage>
        <taxon>Eukaryota</taxon>
        <taxon>Viridiplantae</taxon>
        <taxon>Streptophyta</taxon>
        <taxon>Embryophyta</taxon>
        <taxon>Tracheophyta</taxon>
        <taxon>Spermatophyta</taxon>
        <taxon>Magnoliopsida</taxon>
        <taxon>eudicotyledons</taxon>
        <taxon>Gunneridae</taxon>
        <taxon>Pentapetalae</taxon>
        <taxon>asterids</taxon>
        <taxon>lamiids</taxon>
        <taxon>Gentianales</taxon>
        <taxon>Apocynaceae</taxon>
        <taxon>Rauvolfioideae</taxon>
        <taxon>Vinceae</taxon>
        <taxon>Catharanthinae</taxon>
        <taxon>Catharanthus</taxon>
    </lineage>
</organism>
<evidence type="ECO:0000313" key="1">
    <source>
        <dbReference type="EMBL" id="KAI5663316.1"/>
    </source>
</evidence>
<evidence type="ECO:0000313" key="2">
    <source>
        <dbReference type="Proteomes" id="UP001060085"/>
    </source>
</evidence>
<gene>
    <name evidence="1" type="ORF">M9H77_22639</name>
</gene>